<proteinExistence type="predicted"/>
<dbReference type="EMBL" id="CAJOBS010000029">
    <property type="protein sequence ID" value="CAF4473176.1"/>
    <property type="molecule type" value="Genomic_DNA"/>
</dbReference>
<dbReference type="AlphaFoldDB" id="A0A817MMR8"/>
<dbReference type="OrthoDB" id="10029846at2759"/>
<reference evidence="3" key="1">
    <citation type="submission" date="2021-02" db="EMBL/GenBank/DDBJ databases">
        <authorList>
            <person name="Nowell W R."/>
        </authorList>
    </citation>
    <scope>NUCLEOTIDE SEQUENCE</scope>
</reference>
<evidence type="ECO:0000256" key="1">
    <source>
        <dbReference type="SAM" id="MobiDB-lite"/>
    </source>
</evidence>
<comment type="caution">
    <text evidence="3">The sequence shown here is derived from an EMBL/GenBank/DDBJ whole genome shotgun (WGS) entry which is preliminary data.</text>
</comment>
<dbReference type="EMBL" id="CAJNYV010000008">
    <property type="protein sequence ID" value="CAF3319071.1"/>
    <property type="molecule type" value="Genomic_DNA"/>
</dbReference>
<accession>A0A817MMR8</accession>
<dbReference type="EMBL" id="CAJNXB010000584">
    <property type="protein sequence ID" value="CAF3072602.1"/>
    <property type="molecule type" value="Genomic_DNA"/>
</dbReference>
<dbReference type="Proteomes" id="UP000663838">
    <property type="component" value="Unassembled WGS sequence"/>
</dbReference>
<feature type="region of interest" description="Disordered" evidence="1">
    <location>
        <begin position="15"/>
        <end position="36"/>
    </location>
</feature>
<evidence type="ECO:0000313" key="4">
    <source>
        <dbReference type="EMBL" id="CAF3319071.1"/>
    </source>
</evidence>
<sequence>MEPNVCALIDETSSSSCSLFSSSSSSSSSPSPPSTKITIRKTITNKRKTMLTVNGYDFQMKNYNKTKTIKFWRCANRDCGVLLHTNLNDEFLRFSGNMFDHSHLPNPAALEVRTLRERMRQRAERELLPLQEIAEQEVRKGLLSGEALAVLPNILNLGHNLVHNRRQVMPPLPKTDTFNIPDTYKKDLNGNRLLLHDSHDPQFQIGQSLCTQPEGRILVWSSDMQFKLLFDSEKLYMDGTFSTTPQNFEQVYIIQVIHHDTCIPAVYALLPNRKTTTYSYLFHVLFSEAKKIGKTFAPILIMTDFEPGVTRAIALDFTEKNIQKGCFFRFCQAIYRKVQSNSLSTAYLEDIRMRSVIRQLMALALVPHEHVSLLFDHLLEGLDEHEREQLDGIFKYFETQWLRQTNMWIVFSISDRTNNYSEGM</sequence>
<dbReference type="Proteomes" id="UP000663865">
    <property type="component" value="Unassembled WGS sequence"/>
</dbReference>
<dbReference type="InterPro" id="IPR018289">
    <property type="entry name" value="MULE_transposase_dom"/>
</dbReference>
<dbReference type="Proteomes" id="UP000663825">
    <property type="component" value="Unassembled WGS sequence"/>
</dbReference>
<organism evidence="3 6">
    <name type="scientific">Rotaria socialis</name>
    <dbReference type="NCBI Taxonomy" id="392032"/>
    <lineage>
        <taxon>Eukaryota</taxon>
        <taxon>Metazoa</taxon>
        <taxon>Spiralia</taxon>
        <taxon>Gnathifera</taxon>
        <taxon>Rotifera</taxon>
        <taxon>Eurotatoria</taxon>
        <taxon>Bdelloidea</taxon>
        <taxon>Philodinida</taxon>
        <taxon>Philodinidae</taxon>
        <taxon>Rotaria</taxon>
    </lineage>
</organism>
<feature type="domain" description="MULE transposase" evidence="2">
    <location>
        <begin position="235"/>
        <end position="332"/>
    </location>
</feature>
<evidence type="ECO:0000313" key="6">
    <source>
        <dbReference type="Proteomes" id="UP000663825"/>
    </source>
</evidence>
<dbReference type="Pfam" id="PF10551">
    <property type="entry name" value="MULE"/>
    <property type="match status" value="1"/>
</dbReference>
<name>A0A817MMR8_9BILA</name>
<evidence type="ECO:0000313" key="5">
    <source>
        <dbReference type="EMBL" id="CAF4473176.1"/>
    </source>
</evidence>
<evidence type="ECO:0000313" key="3">
    <source>
        <dbReference type="EMBL" id="CAF3072602.1"/>
    </source>
</evidence>
<protein>
    <recommendedName>
        <fullName evidence="2">MULE transposase domain-containing protein</fullName>
    </recommendedName>
</protein>
<gene>
    <name evidence="4" type="ORF">KIK155_LOCUS300</name>
    <name evidence="3" type="ORF">TIS948_LOCUS5178</name>
    <name evidence="5" type="ORF">TOA249_LOCUS1107</name>
</gene>
<dbReference type="Gene3D" id="2.20.25.240">
    <property type="match status" value="1"/>
</dbReference>
<evidence type="ECO:0000259" key="2">
    <source>
        <dbReference type="Pfam" id="PF10551"/>
    </source>
</evidence>